<dbReference type="InterPro" id="IPR046539">
    <property type="entry name" value="DUF6604"/>
</dbReference>
<accession>A0A9Q8PDI5</accession>
<feature type="domain" description="DUF6604" evidence="1">
    <location>
        <begin position="18"/>
        <end position="95"/>
    </location>
</feature>
<dbReference type="Proteomes" id="UP000756132">
    <property type="component" value="Chromosome 7"/>
</dbReference>
<dbReference type="Pfam" id="PF20253">
    <property type="entry name" value="DUF6604"/>
    <property type="match status" value="1"/>
</dbReference>
<dbReference type="RefSeq" id="XP_047764798.1">
    <property type="nucleotide sequence ID" value="XM_047909347.1"/>
</dbReference>
<reference evidence="2" key="2">
    <citation type="journal article" date="2022" name="Microb. Genom.">
        <title>A chromosome-scale genome assembly of the tomato pathogen Cladosporium fulvum reveals a compartmentalized genome architecture and the presence of a dispensable chromosome.</title>
        <authorList>
            <person name="Zaccaron A.Z."/>
            <person name="Chen L.H."/>
            <person name="Samaras A."/>
            <person name="Stergiopoulos I."/>
        </authorList>
    </citation>
    <scope>NUCLEOTIDE SEQUENCE</scope>
    <source>
        <strain evidence="2">Race5_Kim</strain>
    </source>
</reference>
<gene>
    <name evidence="2" type="ORF">CLAFUR5_10199</name>
</gene>
<name>A0A9Q8PDI5_PASFU</name>
<dbReference type="OrthoDB" id="3650634at2759"/>
<dbReference type="KEGG" id="ffu:CLAFUR5_10199"/>
<dbReference type="PANTHER" id="PTHR38795">
    <property type="entry name" value="DUF6604 DOMAIN-CONTAINING PROTEIN"/>
    <property type="match status" value="1"/>
</dbReference>
<organism evidence="2 3">
    <name type="scientific">Passalora fulva</name>
    <name type="common">Tomato leaf mold</name>
    <name type="synonym">Cladosporium fulvum</name>
    <dbReference type="NCBI Taxonomy" id="5499"/>
    <lineage>
        <taxon>Eukaryota</taxon>
        <taxon>Fungi</taxon>
        <taxon>Dikarya</taxon>
        <taxon>Ascomycota</taxon>
        <taxon>Pezizomycotina</taxon>
        <taxon>Dothideomycetes</taxon>
        <taxon>Dothideomycetidae</taxon>
        <taxon>Mycosphaerellales</taxon>
        <taxon>Mycosphaerellaceae</taxon>
        <taxon>Fulvia</taxon>
    </lineage>
</organism>
<dbReference type="EMBL" id="CP090169">
    <property type="protein sequence ID" value="UJO20432.1"/>
    <property type="molecule type" value="Genomic_DNA"/>
</dbReference>
<dbReference type="AlphaFoldDB" id="A0A9Q8PDI5"/>
<evidence type="ECO:0000313" key="2">
    <source>
        <dbReference type="EMBL" id="UJO20432.1"/>
    </source>
</evidence>
<proteinExistence type="predicted"/>
<protein>
    <recommendedName>
        <fullName evidence="1">DUF6604 domain-containing protein</fullName>
    </recommendedName>
</protein>
<evidence type="ECO:0000259" key="1">
    <source>
        <dbReference type="Pfam" id="PF20253"/>
    </source>
</evidence>
<evidence type="ECO:0000313" key="3">
    <source>
        <dbReference type="Proteomes" id="UP000756132"/>
    </source>
</evidence>
<reference evidence="2" key="1">
    <citation type="submission" date="2021-12" db="EMBL/GenBank/DDBJ databases">
        <authorList>
            <person name="Zaccaron A."/>
            <person name="Stergiopoulos I."/>
        </authorList>
    </citation>
    <scope>NUCLEOTIDE SEQUENCE</scope>
    <source>
        <strain evidence="2">Race5_Kim</strain>
    </source>
</reference>
<dbReference type="PANTHER" id="PTHR38795:SF1">
    <property type="entry name" value="DUF6604 DOMAIN-CONTAINING PROTEIN"/>
    <property type="match status" value="1"/>
</dbReference>
<dbReference type="GeneID" id="71990077"/>
<sequence length="174" mass="19864">MQGADEEYPFTPLDVAEPSFQAGKPSRHVYELEDAIDDFEDDFVLFCFFEDLHAIQAEITQVWRNFRDGKTALGVATIVTQAGIDMVKRLEKETMAKRKNVLDSRDSYTELALPVYYAESWKQGLDASEVLKTPKSLEHQPFHDFIYLPTAKTLLKFAQTSSKTIEKTAWPPPI</sequence>
<keyword evidence="3" id="KW-1185">Reference proteome</keyword>